<dbReference type="InterPro" id="IPR011006">
    <property type="entry name" value="CheY-like_superfamily"/>
</dbReference>
<evidence type="ECO:0000313" key="5">
    <source>
        <dbReference type="Proteomes" id="UP000198870"/>
    </source>
</evidence>
<organism evidence="4 5">
    <name type="scientific">Desulfoluna spongiiphila</name>
    <dbReference type="NCBI Taxonomy" id="419481"/>
    <lineage>
        <taxon>Bacteria</taxon>
        <taxon>Pseudomonadati</taxon>
        <taxon>Thermodesulfobacteriota</taxon>
        <taxon>Desulfobacteria</taxon>
        <taxon>Desulfobacterales</taxon>
        <taxon>Desulfolunaceae</taxon>
        <taxon>Desulfoluna</taxon>
    </lineage>
</organism>
<feature type="modified residue" description="4-aspartylphosphate" evidence="1">
    <location>
        <position position="56"/>
    </location>
</feature>
<dbReference type="PROSITE" id="PS51832">
    <property type="entry name" value="HD_GYP"/>
    <property type="match status" value="1"/>
</dbReference>
<dbReference type="CDD" id="cd00077">
    <property type="entry name" value="HDc"/>
    <property type="match status" value="1"/>
</dbReference>
<evidence type="ECO:0000259" key="2">
    <source>
        <dbReference type="PROSITE" id="PS50110"/>
    </source>
</evidence>
<reference evidence="4 5" key="1">
    <citation type="submission" date="2016-10" db="EMBL/GenBank/DDBJ databases">
        <authorList>
            <person name="de Groot N.N."/>
        </authorList>
    </citation>
    <scope>NUCLEOTIDE SEQUENCE [LARGE SCALE GENOMIC DNA]</scope>
    <source>
        <strain evidence="4 5">AA1</strain>
    </source>
</reference>
<evidence type="ECO:0000259" key="3">
    <source>
        <dbReference type="PROSITE" id="PS51832"/>
    </source>
</evidence>
<dbReference type="EMBL" id="FMUX01000031">
    <property type="protein sequence ID" value="SCY87715.1"/>
    <property type="molecule type" value="Genomic_DNA"/>
</dbReference>
<accession>A0A1G5JH97</accession>
<dbReference type="SMART" id="SM00471">
    <property type="entry name" value="HDc"/>
    <property type="match status" value="1"/>
</dbReference>
<dbReference type="InterPro" id="IPR003607">
    <property type="entry name" value="HD/PDEase_dom"/>
</dbReference>
<dbReference type="SUPFAM" id="SSF109604">
    <property type="entry name" value="HD-domain/PDEase-like"/>
    <property type="match status" value="1"/>
</dbReference>
<dbReference type="PANTHER" id="PTHR45228:SF5">
    <property type="entry name" value="CYCLIC DI-GMP PHOSPHODIESTERASE VC_1348-RELATED"/>
    <property type="match status" value="1"/>
</dbReference>
<dbReference type="Proteomes" id="UP000198870">
    <property type="component" value="Unassembled WGS sequence"/>
</dbReference>
<name>A0A1G5JH97_9BACT</name>
<proteinExistence type="predicted"/>
<dbReference type="PANTHER" id="PTHR45228">
    <property type="entry name" value="CYCLIC DI-GMP PHOSPHODIESTERASE TM_0186-RELATED"/>
    <property type="match status" value="1"/>
</dbReference>
<evidence type="ECO:0000313" key="4">
    <source>
        <dbReference type="EMBL" id="SCY87715.1"/>
    </source>
</evidence>
<dbReference type="AlphaFoldDB" id="A0A1G5JH97"/>
<dbReference type="SMART" id="SM00448">
    <property type="entry name" value="REC"/>
    <property type="match status" value="1"/>
</dbReference>
<dbReference type="Gene3D" id="3.40.50.2300">
    <property type="match status" value="1"/>
</dbReference>
<dbReference type="Gene3D" id="1.10.3210.10">
    <property type="entry name" value="Hypothetical protein af1432"/>
    <property type="match status" value="1"/>
</dbReference>
<dbReference type="InterPro" id="IPR037522">
    <property type="entry name" value="HD_GYP_dom"/>
</dbReference>
<keyword evidence="5" id="KW-1185">Reference proteome</keyword>
<evidence type="ECO:0000256" key="1">
    <source>
        <dbReference type="PROSITE-ProRule" id="PRU00169"/>
    </source>
</evidence>
<dbReference type="InterPro" id="IPR052020">
    <property type="entry name" value="Cyclic_di-GMP/3'3'-cGAMP_PDE"/>
</dbReference>
<dbReference type="Pfam" id="PF13487">
    <property type="entry name" value="HD_5"/>
    <property type="match status" value="1"/>
</dbReference>
<keyword evidence="1" id="KW-0597">Phosphoprotein</keyword>
<dbReference type="OrthoDB" id="9764337at2"/>
<dbReference type="STRING" id="419481.SAMN05216233_1319"/>
<dbReference type="InterPro" id="IPR001789">
    <property type="entry name" value="Sig_transdc_resp-reg_receiver"/>
</dbReference>
<dbReference type="RefSeq" id="WP_092215534.1">
    <property type="nucleotide sequence ID" value="NZ_FMUX01000031.1"/>
</dbReference>
<feature type="domain" description="Response regulatory" evidence="2">
    <location>
        <begin position="8"/>
        <end position="123"/>
    </location>
</feature>
<dbReference type="PROSITE" id="PS50110">
    <property type="entry name" value="RESPONSE_REGULATORY"/>
    <property type="match status" value="1"/>
</dbReference>
<dbReference type="Pfam" id="PF00072">
    <property type="entry name" value="Response_reg"/>
    <property type="match status" value="1"/>
</dbReference>
<sequence length="346" mass="39234">MTEHANRRILLVDDTKANIDILVQTLREDYRLGVALDGEKAIEYSHTNHLDLILLDILMPGMDGFEVCRRLKEAPATRDIPIIFITAMDDPAHKRKGLSIGAVDYITKPFDISEVKARVKTHLTLKVTQESLKNKNLILEEKVRQRTRELKETQVEIVNRLSLASKFRDCGTGQNVLRISHLAEMLGRMAGLSDEETERLALSSTLHDAGKIGISDEILMKKGKLTDAEWVQMKEHTTIGARLLAGSRSPLMQDAQTIALTHHERWDGTGYNRGLKGDEIPLIGRIVAICDVFDALISERPHKAPWPVEKAFREIRHRSGSHFDPRLVDLFMEMREDVIDLIEKND</sequence>
<gene>
    <name evidence="4" type="ORF">SAMN05216233_1319</name>
</gene>
<dbReference type="GO" id="GO:0000160">
    <property type="term" value="P:phosphorelay signal transduction system"/>
    <property type="evidence" value="ECO:0007669"/>
    <property type="project" value="InterPro"/>
</dbReference>
<protein>
    <submittedName>
        <fullName evidence="4">Putative two-component system response regulator</fullName>
    </submittedName>
</protein>
<dbReference type="SUPFAM" id="SSF52172">
    <property type="entry name" value="CheY-like"/>
    <property type="match status" value="1"/>
</dbReference>
<feature type="domain" description="HD-GYP" evidence="3">
    <location>
        <begin position="150"/>
        <end position="346"/>
    </location>
</feature>